<name>A0A974S4U6_9SPHN</name>
<dbReference type="RefSeq" id="WP_202094781.1">
    <property type="nucleotide sequence ID" value="NZ_CP061035.1"/>
</dbReference>
<evidence type="ECO:0000313" key="3">
    <source>
        <dbReference type="EMBL" id="QQV77846.1"/>
    </source>
</evidence>
<evidence type="ECO:0000313" key="4">
    <source>
        <dbReference type="Proteomes" id="UP000595894"/>
    </source>
</evidence>
<evidence type="ECO:0000259" key="2">
    <source>
        <dbReference type="Pfam" id="PF13478"/>
    </source>
</evidence>
<accession>A0A974S4U6</accession>
<dbReference type="InterPro" id="IPR027051">
    <property type="entry name" value="XdhC_Rossmann_dom"/>
</dbReference>
<dbReference type="KEGG" id="sari:H5J25_03555"/>
<organism evidence="3 4">
    <name type="scientific">Sphingomonas aliaeris</name>
    <dbReference type="NCBI Taxonomy" id="2759526"/>
    <lineage>
        <taxon>Bacteria</taxon>
        <taxon>Pseudomonadati</taxon>
        <taxon>Pseudomonadota</taxon>
        <taxon>Alphaproteobacteria</taxon>
        <taxon>Sphingomonadales</taxon>
        <taxon>Sphingomonadaceae</taxon>
        <taxon>Sphingomonas</taxon>
    </lineage>
</organism>
<dbReference type="InterPro" id="IPR052698">
    <property type="entry name" value="MoCofactor_Util/Proc"/>
</dbReference>
<dbReference type="Pfam" id="PF13478">
    <property type="entry name" value="XdhC_C"/>
    <property type="match status" value="1"/>
</dbReference>
<reference evidence="4" key="1">
    <citation type="submission" date="2020-09" db="EMBL/GenBank/DDBJ databases">
        <title>Sphingomonas sp., a new species isolated from pork steak.</title>
        <authorList>
            <person name="Heidler von Heilborn D."/>
        </authorList>
    </citation>
    <scope>NUCLEOTIDE SEQUENCE [LARGE SCALE GENOMIC DNA]</scope>
</reference>
<evidence type="ECO:0000259" key="1">
    <source>
        <dbReference type="Pfam" id="PF02625"/>
    </source>
</evidence>
<dbReference type="Gene3D" id="3.40.50.720">
    <property type="entry name" value="NAD(P)-binding Rossmann-like Domain"/>
    <property type="match status" value="1"/>
</dbReference>
<dbReference type="EMBL" id="CP061035">
    <property type="protein sequence ID" value="QQV77846.1"/>
    <property type="molecule type" value="Genomic_DNA"/>
</dbReference>
<dbReference type="PANTHER" id="PTHR30388:SF4">
    <property type="entry name" value="MOLYBDENUM COFACTOR INSERTION CHAPERONE PAOD"/>
    <property type="match status" value="1"/>
</dbReference>
<protein>
    <submittedName>
        <fullName evidence="3">XdhC family protein</fullName>
    </submittedName>
</protein>
<gene>
    <name evidence="3" type="ORF">H5J25_03555</name>
</gene>
<sequence length="320" mass="32869">MADNDSVLNAAAAWQGQPMAIATVVSTWGSAPRPRGSHMIVHADGRFEGSVSGGCVESDILATAADVIAGAPFAVKTYGVEDAAAWEVGLPCGGEIAVMVQPVSAEGFDPELFAALAQARDAGKALSVTTDLDTGASSLRPMQGAVFVNRYDPPRRLLIVGAVQIAQSLAGLARELGIATVVIDPRARFLTEERFPGITLDDRWPDEAVAAYAPGPSTAVVTLSHDTKIDDPALIAALATDAAYVGALGSRRSHAARRERLAAAGVSEDRIDRIDGPVGLDIGAIGPAEIALSIAAAMVAAFNAREGVKQPAPAMLSANA</sequence>
<dbReference type="InterPro" id="IPR003777">
    <property type="entry name" value="XdhC_CoxI"/>
</dbReference>
<proteinExistence type="predicted"/>
<feature type="domain" description="XdhC Rossmann" evidence="2">
    <location>
        <begin position="157"/>
        <end position="297"/>
    </location>
</feature>
<dbReference type="PANTHER" id="PTHR30388">
    <property type="entry name" value="ALDEHYDE OXIDOREDUCTASE MOLYBDENUM COFACTOR ASSEMBLY PROTEIN"/>
    <property type="match status" value="1"/>
</dbReference>
<keyword evidence="4" id="KW-1185">Reference proteome</keyword>
<feature type="domain" description="XdhC- CoxI" evidence="1">
    <location>
        <begin position="15"/>
        <end position="79"/>
    </location>
</feature>
<dbReference type="AlphaFoldDB" id="A0A974S4U6"/>
<dbReference type="Pfam" id="PF02625">
    <property type="entry name" value="XdhC_CoxI"/>
    <property type="match status" value="1"/>
</dbReference>
<dbReference type="Proteomes" id="UP000595894">
    <property type="component" value="Chromosome"/>
</dbReference>